<comment type="caution">
    <text evidence="2">The sequence shown here is derived from an EMBL/GenBank/DDBJ whole genome shotgun (WGS) entry which is preliminary data.</text>
</comment>
<sequence>MRTQRGPDRRQEQVQRPPGTPERRCGSDRRRLRFTDQSIAEMEARLAALGGSKKANCDEVGSGWDKLIITLD</sequence>
<evidence type="ECO:0000313" key="2">
    <source>
        <dbReference type="EMBL" id="EXI80049.1"/>
    </source>
</evidence>
<protein>
    <submittedName>
        <fullName evidence="2">Uncharacterized protein</fullName>
    </submittedName>
</protein>
<dbReference type="PATRIC" id="fig|1454003.3.peg.2066"/>
<reference evidence="2 3" key="1">
    <citation type="submission" date="2014-02" db="EMBL/GenBank/DDBJ databases">
        <title>Expanding our view of genomic diversity in Candidatus Accumulibacter clades.</title>
        <authorList>
            <person name="Skennerton C.T."/>
            <person name="Barr J.J."/>
            <person name="Slater F.R."/>
            <person name="Bond P.L."/>
            <person name="Tyson G.W."/>
        </authorList>
    </citation>
    <scope>NUCLEOTIDE SEQUENCE [LARGE SCALE GENOMIC DNA]</scope>
    <source>
        <strain evidence="3">BA-92</strain>
    </source>
</reference>
<organism evidence="2 3">
    <name type="scientific">Candidatus Accumulibacter appositus</name>
    <dbReference type="NCBI Taxonomy" id="1454003"/>
    <lineage>
        <taxon>Bacteria</taxon>
        <taxon>Pseudomonadati</taxon>
        <taxon>Pseudomonadota</taxon>
        <taxon>Betaproteobacteria</taxon>
        <taxon>Candidatus Accumulibacter</taxon>
    </lineage>
</organism>
<evidence type="ECO:0000256" key="1">
    <source>
        <dbReference type="SAM" id="MobiDB-lite"/>
    </source>
</evidence>
<feature type="compositionally biased region" description="Basic and acidic residues" evidence="1">
    <location>
        <begin position="1"/>
        <end position="13"/>
    </location>
</feature>
<accession>A0A011QMG7</accession>
<name>A0A011QMG7_9PROT</name>
<dbReference type="Proteomes" id="UP000021816">
    <property type="component" value="Unassembled WGS sequence"/>
</dbReference>
<dbReference type="AlphaFoldDB" id="A0A011QMG7"/>
<dbReference type="STRING" id="1454003.AW10_02017"/>
<proteinExistence type="predicted"/>
<evidence type="ECO:0000313" key="3">
    <source>
        <dbReference type="Proteomes" id="UP000021816"/>
    </source>
</evidence>
<gene>
    <name evidence="2" type="ORF">AW10_02017</name>
</gene>
<feature type="region of interest" description="Disordered" evidence="1">
    <location>
        <begin position="1"/>
        <end position="33"/>
    </location>
</feature>
<dbReference type="EMBL" id="JEMX01000042">
    <property type="protein sequence ID" value="EXI80049.1"/>
    <property type="molecule type" value="Genomic_DNA"/>
</dbReference>